<dbReference type="Gene3D" id="3.40.50.300">
    <property type="entry name" value="P-loop containing nucleotide triphosphate hydrolases"/>
    <property type="match status" value="1"/>
</dbReference>
<keyword evidence="12" id="KW-1185">Reference proteome</keyword>
<evidence type="ECO:0000256" key="10">
    <source>
        <dbReference type="ARBA" id="ARBA00032441"/>
    </source>
</evidence>
<dbReference type="NCBIfam" id="TIGR00150">
    <property type="entry name" value="T6A_YjeE"/>
    <property type="match status" value="1"/>
</dbReference>
<evidence type="ECO:0000313" key="12">
    <source>
        <dbReference type="Proteomes" id="UP001324993"/>
    </source>
</evidence>
<evidence type="ECO:0000256" key="1">
    <source>
        <dbReference type="ARBA" id="ARBA00004496"/>
    </source>
</evidence>
<dbReference type="Proteomes" id="UP001324993">
    <property type="component" value="Chromosome"/>
</dbReference>
<name>A0ABZ0RI46_9BACT</name>
<keyword evidence="7" id="KW-0547">Nucleotide-binding</keyword>
<dbReference type="InterPro" id="IPR027417">
    <property type="entry name" value="P-loop_NTPase"/>
</dbReference>
<evidence type="ECO:0000256" key="6">
    <source>
        <dbReference type="ARBA" id="ARBA00022723"/>
    </source>
</evidence>
<evidence type="ECO:0000256" key="4">
    <source>
        <dbReference type="ARBA" id="ARBA00022490"/>
    </source>
</evidence>
<organism evidence="11 12">
    <name type="scientific">Coraliomargarita algicola</name>
    <dbReference type="NCBI Taxonomy" id="3092156"/>
    <lineage>
        <taxon>Bacteria</taxon>
        <taxon>Pseudomonadati</taxon>
        <taxon>Verrucomicrobiota</taxon>
        <taxon>Opitutia</taxon>
        <taxon>Puniceicoccales</taxon>
        <taxon>Coraliomargaritaceae</taxon>
        <taxon>Coraliomargarita</taxon>
    </lineage>
</organism>
<evidence type="ECO:0000256" key="5">
    <source>
        <dbReference type="ARBA" id="ARBA00022694"/>
    </source>
</evidence>
<dbReference type="InterPro" id="IPR003442">
    <property type="entry name" value="T6A_TsaE"/>
</dbReference>
<comment type="subcellular location">
    <subcellularLocation>
        <location evidence="1">Cytoplasm</location>
    </subcellularLocation>
</comment>
<protein>
    <recommendedName>
        <fullName evidence="3">tRNA threonylcarbamoyladenosine biosynthesis protein TsaE</fullName>
    </recommendedName>
    <alternativeName>
        <fullName evidence="10">t(6)A37 threonylcarbamoyladenosine biosynthesis protein TsaE</fullName>
    </alternativeName>
</protein>
<accession>A0ABZ0RI46</accession>
<dbReference type="PANTHER" id="PTHR33540">
    <property type="entry name" value="TRNA THREONYLCARBAMOYLADENOSINE BIOSYNTHESIS PROTEIN TSAE"/>
    <property type="match status" value="1"/>
</dbReference>
<keyword evidence="6" id="KW-0479">Metal-binding</keyword>
<evidence type="ECO:0000256" key="8">
    <source>
        <dbReference type="ARBA" id="ARBA00022840"/>
    </source>
</evidence>
<keyword evidence="9" id="KW-0460">Magnesium</keyword>
<dbReference type="EMBL" id="CP138858">
    <property type="protein sequence ID" value="WPJ94675.1"/>
    <property type="molecule type" value="Genomic_DNA"/>
</dbReference>
<gene>
    <name evidence="11" type="primary">tsaE</name>
    <name evidence="11" type="ORF">SH580_14670</name>
</gene>
<evidence type="ECO:0000256" key="3">
    <source>
        <dbReference type="ARBA" id="ARBA00019010"/>
    </source>
</evidence>
<evidence type="ECO:0000256" key="9">
    <source>
        <dbReference type="ARBA" id="ARBA00022842"/>
    </source>
</evidence>
<proteinExistence type="inferred from homology"/>
<dbReference type="RefSeq" id="WP_319831591.1">
    <property type="nucleotide sequence ID" value="NZ_CP138858.1"/>
</dbReference>
<keyword evidence="8" id="KW-0067">ATP-binding</keyword>
<sequence length="149" mass="16489">MIDILQQLRHGICSHTAAETEALAGQLAALLPADSVLALHGDLGAGKTTFVRGLARAWGIQEAVTSPTYNLYTIYQGERQLIHLDAYRLNSGAELDALMIEDFLKAPWCFAVEWPERIPDALPEDTWHLYLTINSDQSHQIRMASQASS</sequence>
<comment type="similarity">
    <text evidence="2">Belongs to the TsaE family.</text>
</comment>
<evidence type="ECO:0000313" key="11">
    <source>
        <dbReference type="EMBL" id="WPJ94675.1"/>
    </source>
</evidence>
<evidence type="ECO:0000256" key="2">
    <source>
        <dbReference type="ARBA" id="ARBA00007599"/>
    </source>
</evidence>
<dbReference type="Pfam" id="PF02367">
    <property type="entry name" value="TsaE"/>
    <property type="match status" value="1"/>
</dbReference>
<dbReference type="SUPFAM" id="SSF52540">
    <property type="entry name" value="P-loop containing nucleoside triphosphate hydrolases"/>
    <property type="match status" value="1"/>
</dbReference>
<keyword evidence="4" id="KW-0963">Cytoplasm</keyword>
<dbReference type="PANTHER" id="PTHR33540:SF2">
    <property type="entry name" value="TRNA THREONYLCARBAMOYLADENOSINE BIOSYNTHESIS PROTEIN TSAE"/>
    <property type="match status" value="1"/>
</dbReference>
<keyword evidence="5" id="KW-0819">tRNA processing</keyword>
<reference evidence="11 12" key="1">
    <citation type="submission" date="2023-11" db="EMBL/GenBank/DDBJ databases">
        <title>Coraliomargarita sp. nov., isolated from marine algae.</title>
        <authorList>
            <person name="Lee J.K."/>
            <person name="Baek J.H."/>
            <person name="Kim J.M."/>
            <person name="Choi D.G."/>
            <person name="Jeon C.O."/>
        </authorList>
    </citation>
    <scope>NUCLEOTIDE SEQUENCE [LARGE SCALE GENOMIC DNA]</scope>
    <source>
        <strain evidence="11 12">J2-16</strain>
    </source>
</reference>
<evidence type="ECO:0000256" key="7">
    <source>
        <dbReference type="ARBA" id="ARBA00022741"/>
    </source>
</evidence>